<keyword evidence="8" id="KW-0479">Metal-binding</keyword>
<keyword evidence="17" id="KW-1185">Reference proteome</keyword>
<dbReference type="Proteomes" id="UP000001640">
    <property type="component" value="Chromosome 4"/>
</dbReference>
<comment type="similarity">
    <text evidence="3">Belongs to the LCL3 family.</text>
</comment>
<dbReference type="PANTHER" id="PTHR12302">
    <property type="entry name" value="EBNA2 BINDING PROTEIN P100"/>
    <property type="match status" value="1"/>
</dbReference>
<dbReference type="Pfam" id="PF00565">
    <property type="entry name" value="SNase"/>
    <property type="match status" value="1"/>
</dbReference>
<feature type="domain" description="TNase-like" evidence="15">
    <location>
        <begin position="58"/>
        <end position="264"/>
    </location>
</feature>
<protein>
    <recommendedName>
        <fullName evidence="4">Probable endonuclease LCL3</fullName>
    </recommendedName>
    <alternativeName>
        <fullName evidence="5">Probable endonuclease lcl3</fullName>
    </alternativeName>
</protein>
<dbReference type="SUPFAM" id="SSF50199">
    <property type="entry name" value="Staphylococcal nuclease"/>
    <property type="match status" value="1"/>
</dbReference>
<dbReference type="InterPro" id="IPR035437">
    <property type="entry name" value="SNase_OB-fold_sf"/>
</dbReference>
<keyword evidence="13 14" id="KW-0472">Membrane</keyword>
<evidence type="ECO:0000256" key="6">
    <source>
        <dbReference type="ARBA" id="ARBA00022692"/>
    </source>
</evidence>
<dbReference type="GO" id="GO:0004519">
    <property type="term" value="F:endonuclease activity"/>
    <property type="evidence" value="ECO:0007669"/>
    <property type="project" value="UniProtKB-KW"/>
</dbReference>
<dbReference type="GO" id="GO:0005739">
    <property type="term" value="C:mitochondrion"/>
    <property type="evidence" value="ECO:0007669"/>
    <property type="project" value="UniProtKB-SubCell"/>
</dbReference>
<evidence type="ECO:0000256" key="11">
    <source>
        <dbReference type="ARBA" id="ARBA00022837"/>
    </source>
</evidence>
<dbReference type="FunCoup" id="G0VEF8">
    <property type="interactions" value="24"/>
</dbReference>
<feature type="transmembrane region" description="Helical" evidence="14">
    <location>
        <begin position="16"/>
        <end position="37"/>
    </location>
</feature>
<comment type="subcellular location">
    <subcellularLocation>
        <location evidence="1">Membrane</location>
        <topology evidence="1">Single-pass membrane protein</topology>
    </subcellularLocation>
    <subcellularLocation>
        <location evidence="2">Mitochondrion</location>
    </subcellularLocation>
</comment>
<dbReference type="GO" id="GO:0016020">
    <property type="term" value="C:membrane"/>
    <property type="evidence" value="ECO:0007669"/>
    <property type="project" value="UniProtKB-SubCell"/>
</dbReference>
<keyword evidence="9" id="KW-0255">Endonuclease</keyword>
<evidence type="ECO:0000256" key="5">
    <source>
        <dbReference type="ARBA" id="ARBA00014651"/>
    </source>
</evidence>
<evidence type="ECO:0000256" key="3">
    <source>
        <dbReference type="ARBA" id="ARBA00005435"/>
    </source>
</evidence>
<proteinExistence type="inferred from homology"/>
<dbReference type="Gene3D" id="2.40.50.90">
    <property type="match status" value="1"/>
</dbReference>
<keyword evidence="6 14" id="KW-0812">Transmembrane</keyword>
<reference evidence="16 17" key="1">
    <citation type="journal article" date="2011" name="Proc. Natl. Acad. Sci. U.S.A.">
        <title>Evolutionary erosion of yeast sex chromosomes by mating-type switching accidents.</title>
        <authorList>
            <person name="Gordon J.L."/>
            <person name="Armisen D."/>
            <person name="Proux-Wera E."/>
            <person name="Oheigeartaigh S.S."/>
            <person name="Byrne K.P."/>
            <person name="Wolfe K.H."/>
        </authorList>
    </citation>
    <scope>NUCLEOTIDE SEQUENCE [LARGE SCALE GENOMIC DNA]</scope>
    <source>
        <strain evidence="17">ATCC 76901 / BCRC 22586 / CBS 4309 / NBRC 1992 / NRRL Y-12630</strain>
    </source>
</reference>
<keyword evidence="7" id="KW-0540">Nuclease</keyword>
<dbReference type="InterPro" id="IPR016071">
    <property type="entry name" value="Staphylococal_nuclease_OB-fold"/>
</dbReference>
<evidence type="ECO:0000313" key="16">
    <source>
        <dbReference type="EMBL" id="CCC69949.1"/>
    </source>
</evidence>
<evidence type="ECO:0000256" key="8">
    <source>
        <dbReference type="ARBA" id="ARBA00022723"/>
    </source>
</evidence>
<evidence type="ECO:0000256" key="9">
    <source>
        <dbReference type="ARBA" id="ARBA00022759"/>
    </source>
</evidence>
<sequence>MVDSKPSRTSLVANPTYNVIILSGCLTASILTALAAYNKYLRQYKTALEIPKQVFHKRWLYGKVTAVGDGDNFRFFHTPGGVLGGWGLIRAVPALLENDTTIPKTVRKSTSKMWSLPFSFSNRRKMTEKKISKHYMDLKVPYKGKRSLPTLSVRLCGIDAPERAHFGNAAQPFGDEALNFLRYLILGKRVWIKPLAVDQYNRCVARVVYWSWLRGWKDVSLEMLREGMAVVYEGKSTAEFDGREKRYRLYEFISKSKRKGLWIQKKFVTPGQYKNQLKS</sequence>
<dbReference type="GeneID" id="96903555"/>
<evidence type="ECO:0000256" key="7">
    <source>
        <dbReference type="ARBA" id="ARBA00022722"/>
    </source>
</evidence>
<dbReference type="PROSITE" id="PS50830">
    <property type="entry name" value="TNASE_3"/>
    <property type="match status" value="1"/>
</dbReference>
<dbReference type="GO" id="GO:0046872">
    <property type="term" value="F:metal ion binding"/>
    <property type="evidence" value="ECO:0007669"/>
    <property type="project" value="UniProtKB-KW"/>
</dbReference>
<evidence type="ECO:0000313" key="17">
    <source>
        <dbReference type="Proteomes" id="UP000001640"/>
    </source>
</evidence>
<dbReference type="KEGG" id="ncs:NCAS_0D03680"/>
<evidence type="ECO:0000256" key="4">
    <source>
        <dbReference type="ARBA" id="ARBA00013404"/>
    </source>
</evidence>
<dbReference type="OrthoDB" id="430293at2759"/>
<keyword evidence="11" id="KW-0106">Calcium</keyword>
<organism evidence="16 17">
    <name type="scientific">Naumovozyma castellii</name>
    <name type="common">Yeast</name>
    <name type="synonym">Saccharomyces castellii</name>
    <dbReference type="NCBI Taxonomy" id="27288"/>
    <lineage>
        <taxon>Eukaryota</taxon>
        <taxon>Fungi</taxon>
        <taxon>Dikarya</taxon>
        <taxon>Ascomycota</taxon>
        <taxon>Saccharomycotina</taxon>
        <taxon>Saccharomycetes</taxon>
        <taxon>Saccharomycetales</taxon>
        <taxon>Saccharomycetaceae</taxon>
        <taxon>Naumovozyma</taxon>
    </lineage>
</organism>
<dbReference type="PROSITE" id="PS51257">
    <property type="entry name" value="PROKAR_LIPOPROTEIN"/>
    <property type="match status" value="1"/>
</dbReference>
<accession>G0VEF8</accession>
<evidence type="ECO:0000256" key="1">
    <source>
        <dbReference type="ARBA" id="ARBA00004167"/>
    </source>
</evidence>
<dbReference type="InParanoid" id="G0VEF8"/>
<dbReference type="GO" id="GO:0016787">
    <property type="term" value="F:hydrolase activity"/>
    <property type="evidence" value="ECO:0007669"/>
    <property type="project" value="UniProtKB-KW"/>
</dbReference>
<dbReference type="eggNOG" id="ENOG502S1U4">
    <property type="taxonomic scope" value="Eukaryota"/>
</dbReference>
<dbReference type="STRING" id="1064592.G0VEF8"/>
<name>G0VEF8_NAUCA</name>
<evidence type="ECO:0000256" key="10">
    <source>
        <dbReference type="ARBA" id="ARBA00022801"/>
    </source>
</evidence>
<dbReference type="SMART" id="SM00318">
    <property type="entry name" value="SNc"/>
    <property type="match status" value="1"/>
</dbReference>
<evidence type="ECO:0000259" key="15">
    <source>
        <dbReference type="PROSITE" id="PS50830"/>
    </source>
</evidence>
<dbReference type="RefSeq" id="XP_003676310.1">
    <property type="nucleotide sequence ID" value="XM_003676262.1"/>
</dbReference>
<dbReference type="HOGENOM" id="CLU_046484_0_1_1"/>
<gene>
    <name evidence="16" type="primary">NCAS0D03680</name>
    <name evidence="16" type="ordered locus">NCAS_0D03680</name>
</gene>
<evidence type="ECO:0000256" key="13">
    <source>
        <dbReference type="ARBA" id="ARBA00023136"/>
    </source>
</evidence>
<keyword evidence="10" id="KW-0378">Hydrolase</keyword>
<keyword evidence="12 14" id="KW-1133">Transmembrane helix</keyword>
<evidence type="ECO:0000256" key="12">
    <source>
        <dbReference type="ARBA" id="ARBA00022989"/>
    </source>
</evidence>
<evidence type="ECO:0000256" key="2">
    <source>
        <dbReference type="ARBA" id="ARBA00004173"/>
    </source>
</evidence>
<dbReference type="OMA" id="IYHTPGG"/>
<reference key="2">
    <citation type="submission" date="2011-08" db="EMBL/GenBank/DDBJ databases">
        <title>Genome sequence of Naumovozyma castellii.</title>
        <authorList>
            <person name="Gordon J.L."/>
            <person name="Armisen D."/>
            <person name="Proux-Wera E."/>
            <person name="OhEigeartaigh S.S."/>
            <person name="Byrne K.P."/>
            <person name="Wolfe K.H."/>
        </authorList>
    </citation>
    <scope>NUCLEOTIDE SEQUENCE</scope>
    <source>
        <strain>Type strain:CBS 4309</strain>
    </source>
</reference>
<dbReference type="EMBL" id="HE576755">
    <property type="protein sequence ID" value="CCC69949.1"/>
    <property type="molecule type" value="Genomic_DNA"/>
</dbReference>
<dbReference type="PANTHER" id="PTHR12302:SF3">
    <property type="entry name" value="SERINE_THREONINE-PROTEIN KINASE 31"/>
    <property type="match status" value="1"/>
</dbReference>
<dbReference type="AlphaFoldDB" id="G0VEF8"/>
<evidence type="ECO:0000256" key="14">
    <source>
        <dbReference type="SAM" id="Phobius"/>
    </source>
</evidence>